<organism evidence="2 3">
    <name type="scientific">Sphaerisporangium rubeum</name>
    <dbReference type="NCBI Taxonomy" id="321317"/>
    <lineage>
        <taxon>Bacteria</taxon>
        <taxon>Bacillati</taxon>
        <taxon>Actinomycetota</taxon>
        <taxon>Actinomycetes</taxon>
        <taxon>Streptosporangiales</taxon>
        <taxon>Streptosporangiaceae</taxon>
        <taxon>Sphaerisporangium</taxon>
    </lineage>
</organism>
<evidence type="ECO:0000313" key="3">
    <source>
        <dbReference type="Proteomes" id="UP000555564"/>
    </source>
</evidence>
<dbReference type="AlphaFoldDB" id="A0A7X0M8G6"/>
<dbReference type="Proteomes" id="UP000555564">
    <property type="component" value="Unassembled WGS sequence"/>
</dbReference>
<dbReference type="EMBL" id="JACHIU010000001">
    <property type="protein sequence ID" value="MBB6474049.1"/>
    <property type="molecule type" value="Genomic_DNA"/>
</dbReference>
<proteinExistence type="predicted"/>
<sequence length="234" mass="25799">MPGTVPPPRYAGRPNRFLLPAGTPVWRVHHRAVRADRFTRPRAPGRAGGRFDGTVRTDPYRFYYASLDVSTALAEVLLRGLPFGADGRRSLPYDHVAERLASRLRTTRPLALISLVTGPDLAAVAQDDWLVRAEPHDYPRTRLWAHWMRRQAPWAQGLVWSSKRDEGKRVLMLFGDRVPGTVLGDPPVQAVDLGDAAGTRWVDTVLAPYRTFVASPQRGAVASAPLAVSGAPRA</sequence>
<evidence type="ECO:0000313" key="2">
    <source>
        <dbReference type="EMBL" id="MBB6474049.1"/>
    </source>
</evidence>
<feature type="domain" description="RES" evidence="1">
    <location>
        <begin position="37"/>
        <end position="186"/>
    </location>
</feature>
<comment type="caution">
    <text evidence="2">The sequence shown here is derived from an EMBL/GenBank/DDBJ whole genome shotgun (WGS) entry which is preliminary data.</text>
</comment>
<dbReference type="Pfam" id="PF08808">
    <property type="entry name" value="RES"/>
    <property type="match status" value="1"/>
</dbReference>
<name>A0A7X0M8G6_9ACTN</name>
<dbReference type="RefSeq" id="WP_184982234.1">
    <property type="nucleotide sequence ID" value="NZ_BAAALO010000061.1"/>
</dbReference>
<gene>
    <name evidence="2" type="ORF">BJ992_003480</name>
</gene>
<reference evidence="2 3" key="1">
    <citation type="submission" date="2020-08" db="EMBL/GenBank/DDBJ databases">
        <title>Sequencing the genomes of 1000 actinobacteria strains.</title>
        <authorList>
            <person name="Klenk H.-P."/>
        </authorList>
    </citation>
    <scope>NUCLEOTIDE SEQUENCE [LARGE SCALE GENOMIC DNA]</scope>
    <source>
        <strain evidence="2 3">DSM 44936</strain>
    </source>
</reference>
<keyword evidence="3" id="KW-1185">Reference proteome</keyword>
<protein>
    <recommendedName>
        <fullName evidence="1">RES domain-containing protein</fullName>
    </recommendedName>
</protein>
<evidence type="ECO:0000259" key="1">
    <source>
        <dbReference type="SMART" id="SM00953"/>
    </source>
</evidence>
<accession>A0A7X0M8G6</accession>
<dbReference type="SMART" id="SM00953">
    <property type="entry name" value="RES"/>
    <property type="match status" value="1"/>
</dbReference>
<dbReference type="InterPro" id="IPR014914">
    <property type="entry name" value="RES_dom"/>
</dbReference>